<dbReference type="EMBL" id="FOYD01000002">
    <property type="protein sequence ID" value="SFQ70319.1"/>
    <property type="molecule type" value="Genomic_DNA"/>
</dbReference>
<dbReference type="RefSeq" id="WP_090537386.1">
    <property type="nucleotide sequence ID" value="NZ_FOYD01000002.1"/>
</dbReference>
<sequence>MTAKQESSSLDWNDLHVEFGLDVVREQLLAAAANEPPVRTAGLPGTPVDEAPDLPPAPSEAAAGEAAPPSEGSGENGWTLDKIRVRFALVEGTTSAFDLYRKAIIKKAAFLAMVGKALGNEWYDLPDKKGIDHDHARQFEADAKLGKRMRQGGEKGVTSDPYWRYVYLDGSQDIYDRKLRQRLPAAAVKLALGDAFSTWQNSEKRWTIPAANLVFDPRMTESPKDTINTFEGLPLTPNPDMDKCQGIVWLISFLCNGQKDAIEWLTRWLAYPLQNVGAKLDTAVLMHSTMEGSGKSLLFGDIMRPIYGEYGATVGQVQLESSWSQWQSSKLYGLFEEVVSRDQRYNQTGKIKHMITGKTVRIESKFMNGWEEANYMNAVFLSNEILPWPIGENDRRMLVLWPEQTLPVKAQKRIGWEIANGGIEAFYQYLLDYDLGDFDERTRPPHTPARQRLVELSRASWETFYYQWKQGELGVPFSLCRTQDIHGLYLEWCARGKEHGLSETKLSLFLSTKPDTFKSGGQIFWTDDFKNRRRSIFFVPSDTPSDLNLSSAADVGQAVREWRLAAWRAGWSPDKWENCLGFNAPLASERGGDNG</sequence>
<keyword evidence="3" id="KW-0378">Hydrolase</keyword>
<dbReference type="OrthoDB" id="110640at2"/>
<keyword evidence="3" id="KW-0347">Helicase</keyword>
<dbReference type="Pfam" id="PF19263">
    <property type="entry name" value="DUF5906"/>
    <property type="match status" value="1"/>
</dbReference>
<protein>
    <submittedName>
        <fullName evidence="3">Putative DNA primase/helicase</fullName>
    </submittedName>
</protein>
<dbReference type="STRING" id="1002526.SAMN05216578_102270"/>
<dbReference type="InterPro" id="IPR045455">
    <property type="entry name" value="NrS-1_pol-like_helicase"/>
</dbReference>
<feature type="domain" description="NrS-1 polymerase-like helicase" evidence="2">
    <location>
        <begin position="287"/>
        <end position="396"/>
    </location>
</feature>
<feature type="region of interest" description="Disordered" evidence="1">
    <location>
        <begin position="34"/>
        <end position="77"/>
    </location>
</feature>
<evidence type="ECO:0000313" key="3">
    <source>
        <dbReference type="EMBL" id="SFQ70319.1"/>
    </source>
</evidence>
<evidence type="ECO:0000256" key="1">
    <source>
        <dbReference type="SAM" id="MobiDB-lite"/>
    </source>
</evidence>
<proteinExistence type="predicted"/>
<dbReference type="AlphaFoldDB" id="A0A1I6ANU8"/>
<evidence type="ECO:0000313" key="4">
    <source>
        <dbReference type="Proteomes" id="UP000242815"/>
    </source>
</evidence>
<organism evidence="3 4">
    <name type="scientific">Halopseudomonas formosensis</name>
    <dbReference type="NCBI Taxonomy" id="1002526"/>
    <lineage>
        <taxon>Bacteria</taxon>
        <taxon>Pseudomonadati</taxon>
        <taxon>Pseudomonadota</taxon>
        <taxon>Gammaproteobacteria</taxon>
        <taxon>Pseudomonadales</taxon>
        <taxon>Pseudomonadaceae</taxon>
        <taxon>Halopseudomonas</taxon>
    </lineage>
</organism>
<keyword evidence="3" id="KW-0547">Nucleotide-binding</keyword>
<evidence type="ECO:0000259" key="2">
    <source>
        <dbReference type="Pfam" id="PF19263"/>
    </source>
</evidence>
<accession>A0A1I6ANU8</accession>
<keyword evidence="3" id="KW-0067">ATP-binding</keyword>
<dbReference type="Proteomes" id="UP000242815">
    <property type="component" value="Unassembled WGS sequence"/>
</dbReference>
<gene>
    <name evidence="3" type="ORF">SAMN05216578_102270</name>
</gene>
<reference evidence="3 4" key="1">
    <citation type="submission" date="2016-10" db="EMBL/GenBank/DDBJ databases">
        <authorList>
            <person name="de Groot N.N."/>
        </authorList>
    </citation>
    <scope>NUCLEOTIDE SEQUENCE [LARGE SCALE GENOMIC DNA]</scope>
    <source>
        <strain evidence="3 4">JCM 18415</strain>
    </source>
</reference>
<dbReference type="GO" id="GO:0004386">
    <property type="term" value="F:helicase activity"/>
    <property type="evidence" value="ECO:0007669"/>
    <property type="project" value="UniProtKB-KW"/>
</dbReference>
<name>A0A1I6ANU8_9GAMM</name>
<feature type="compositionally biased region" description="Low complexity" evidence="1">
    <location>
        <begin position="59"/>
        <end position="73"/>
    </location>
</feature>